<feature type="transmembrane region" description="Helical" evidence="1">
    <location>
        <begin position="106"/>
        <end position="124"/>
    </location>
</feature>
<dbReference type="RefSeq" id="WP_386676745.1">
    <property type="nucleotide sequence ID" value="NZ_JBHLTG010000015.1"/>
</dbReference>
<accession>A0ABV6S034</accession>
<evidence type="ECO:0000313" key="2">
    <source>
        <dbReference type="EMBL" id="MFC0682592.1"/>
    </source>
</evidence>
<feature type="transmembrane region" description="Helical" evidence="1">
    <location>
        <begin position="131"/>
        <end position="149"/>
    </location>
</feature>
<dbReference type="InterPro" id="IPR053824">
    <property type="entry name" value="DUF7010"/>
</dbReference>
<sequence length="194" mass="20148">MEMAVTAAQNDMRRAYYSGAAGILASALAWSVATGVAAFASPQRAIWALLIGGALIHPIGVLICRLMGASAAHTKGNPFGQLAGASTFWLVFSLPLAYALGLRNPAWFFNALLLIIGGRYLVFATLYGMQLYWALGLALAAAGFALAALSVSAVAVVTAGAAIELVFAMAGIILHRKWVRANNSPNPQPLGSST</sequence>
<feature type="transmembrane region" description="Helical" evidence="1">
    <location>
        <begin position="79"/>
        <end position="100"/>
    </location>
</feature>
<keyword evidence="1" id="KW-0812">Transmembrane</keyword>
<feature type="transmembrane region" description="Helical" evidence="1">
    <location>
        <begin position="20"/>
        <end position="40"/>
    </location>
</feature>
<evidence type="ECO:0000313" key="3">
    <source>
        <dbReference type="Proteomes" id="UP001589896"/>
    </source>
</evidence>
<comment type="caution">
    <text evidence="2">The sequence shown here is derived from an EMBL/GenBank/DDBJ whole genome shotgun (WGS) entry which is preliminary data.</text>
</comment>
<keyword evidence="1" id="KW-1133">Transmembrane helix</keyword>
<keyword evidence="3" id="KW-1185">Reference proteome</keyword>
<evidence type="ECO:0000256" key="1">
    <source>
        <dbReference type="SAM" id="Phobius"/>
    </source>
</evidence>
<name>A0ABV6S034_9GAMM</name>
<feature type="transmembrane region" description="Helical" evidence="1">
    <location>
        <begin position="155"/>
        <end position="174"/>
    </location>
</feature>
<gene>
    <name evidence="2" type="ORF">ACFFGH_32590</name>
</gene>
<dbReference type="Proteomes" id="UP001589896">
    <property type="component" value="Unassembled WGS sequence"/>
</dbReference>
<proteinExistence type="predicted"/>
<organism evidence="2 3">
    <name type="scientific">Lysobacter korlensis</name>
    <dbReference type="NCBI Taxonomy" id="553636"/>
    <lineage>
        <taxon>Bacteria</taxon>
        <taxon>Pseudomonadati</taxon>
        <taxon>Pseudomonadota</taxon>
        <taxon>Gammaproteobacteria</taxon>
        <taxon>Lysobacterales</taxon>
        <taxon>Lysobacteraceae</taxon>
        <taxon>Lysobacter</taxon>
    </lineage>
</organism>
<keyword evidence="1" id="KW-0472">Membrane</keyword>
<reference evidence="2 3" key="1">
    <citation type="submission" date="2024-09" db="EMBL/GenBank/DDBJ databases">
        <authorList>
            <person name="Sun Q."/>
            <person name="Mori K."/>
        </authorList>
    </citation>
    <scope>NUCLEOTIDE SEQUENCE [LARGE SCALE GENOMIC DNA]</scope>
    <source>
        <strain evidence="2 3">KCTC 23076</strain>
    </source>
</reference>
<feature type="transmembrane region" description="Helical" evidence="1">
    <location>
        <begin position="46"/>
        <end position="67"/>
    </location>
</feature>
<protein>
    <submittedName>
        <fullName evidence="2">DUF7010 family protein</fullName>
    </submittedName>
</protein>
<dbReference type="EMBL" id="JBHLTG010000015">
    <property type="protein sequence ID" value="MFC0682592.1"/>
    <property type="molecule type" value="Genomic_DNA"/>
</dbReference>
<dbReference type="Pfam" id="PF22765">
    <property type="entry name" value="DUF7010"/>
    <property type="match status" value="1"/>
</dbReference>